<dbReference type="AlphaFoldDB" id="A0A2Z7C7B0"/>
<evidence type="ECO:0000256" key="1">
    <source>
        <dbReference type="SAM" id="Phobius"/>
    </source>
</evidence>
<evidence type="ECO:0000313" key="3">
    <source>
        <dbReference type="Proteomes" id="UP000250235"/>
    </source>
</evidence>
<keyword evidence="3" id="KW-1185">Reference proteome</keyword>
<keyword evidence="1" id="KW-0812">Transmembrane</keyword>
<sequence>MGCQQLVVSVALCEELVIATLTWIQQRSTAGSLVGVFYATPFHLVGTLRFGVALAASSKNLCFSLTLISRWFERPADGSSADLRYATSFGLVAATPFWVVLKGVRYRCCWRQRIRSRRNVSAELLFLMI</sequence>
<dbReference type="Proteomes" id="UP000250235">
    <property type="component" value="Unassembled WGS sequence"/>
</dbReference>
<evidence type="ECO:0000313" key="2">
    <source>
        <dbReference type="EMBL" id="KZV42607.1"/>
    </source>
</evidence>
<accession>A0A2Z7C7B0</accession>
<protein>
    <submittedName>
        <fullName evidence="2">Uncharacterized protein</fullName>
    </submittedName>
</protein>
<feature type="transmembrane region" description="Helical" evidence="1">
    <location>
        <begin position="83"/>
        <end position="101"/>
    </location>
</feature>
<reference evidence="2 3" key="1">
    <citation type="journal article" date="2015" name="Proc. Natl. Acad. Sci. U.S.A.">
        <title>The resurrection genome of Boea hygrometrica: A blueprint for survival of dehydration.</title>
        <authorList>
            <person name="Xiao L."/>
            <person name="Yang G."/>
            <person name="Zhang L."/>
            <person name="Yang X."/>
            <person name="Zhao S."/>
            <person name="Ji Z."/>
            <person name="Zhou Q."/>
            <person name="Hu M."/>
            <person name="Wang Y."/>
            <person name="Chen M."/>
            <person name="Xu Y."/>
            <person name="Jin H."/>
            <person name="Xiao X."/>
            <person name="Hu G."/>
            <person name="Bao F."/>
            <person name="Hu Y."/>
            <person name="Wan P."/>
            <person name="Li L."/>
            <person name="Deng X."/>
            <person name="Kuang T."/>
            <person name="Xiang C."/>
            <person name="Zhu J.K."/>
            <person name="Oliver M.J."/>
            <person name="He Y."/>
        </authorList>
    </citation>
    <scope>NUCLEOTIDE SEQUENCE [LARGE SCALE GENOMIC DNA]</scope>
    <source>
        <strain evidence="3">cv. XS01</strain>
    </source>
</reference>
<keyword evidence="1" id="KW-0472">Membrane</keyword>
<gene>
    <name evidence="2" type="ORF">F511_19945</name>
</gene>
<feature type="transmembrane region" description="Helical" evidence="1">
    <location>
        <begin position="36"/>
        <end position="56"/>
    </location>
</feature>
<keyword evidence="1" id="KW-1133">Transmembrane helix</keyword>
<name>A0A2Z7C7B0_9LAMI</name>
<organism evidence="2 3">
    <name type="scientific">Dorcoceras hygrometricum</name>
    <dbReference type="NCBI Taxonomy" id="472368"/>
    <lineage>
        <taxon>Eukaryota</taxon>
        <taxon>Viridiplantae</taxon>
        <taxon>Streptophyta</taxon>
        <taxon>Embryophyta</taxon>
        <taxon>Tracheophyta</taxon>
        <taxon>Spermatophyta</taxon>
        <taxon>Magnoliopsida</taxon>
        <taxon>eudicotyledons</taxon>
        <taxon>Gunneridae</taxon>
        <taxon>Pentapetalae</taxon>
        <taxon>asterids</taxon>
        <taxon>lamiids</taxon>
        <taxon>Lamiales</taxon>
        <taxon>Gesneriaceae</taxon>
        <taxon>Didymocarpoideae</taxon>
        <taxon>Trichosporeae</taxon>
        <taxon>Loxocarpinae</taxon>
        <taxon>Dorcoceras</taxon>
    </lineage>
</organism>
<dbReference type="EMBL" id="KQ998983">
    <property type="protein sequence ID" value="KZV42607.1"/>
    <property type="molecule type" value="Genomic_DNA"/>
</dbReference>
<proteinExistence type="predicted"/>